<keyword evidence="3" id="KW-0808">Transferase</keyword>
<feature type="transmembrane region" description="Helical" evidence="1">
    <location>
        <begin position="197"/>
        <end position="217"/>
    </location>
</feature>
<evidence type="ECO:0000313" key="4">
    <source>
        <dbReference type="Proteomes" id="UP000315235"/>
    </source>
</evidence>
<dbReference type="GO" id="GO:0016747">
    <property type="term" value="F:acyltransferase activity, transferring groups other than amino-acyl groups"/>
    <property type="evidence" value="ECO:0007669"/>
    <property type="project" value="InterPro"/>
</dbReference>
<dbReference type="InterPro" id="IPR050879">
    <property type="entry name" value="Acyltransferase_3"/>
</dbReference>
<keyword evidence="1" id="KW-1133">Transmembrane helix</keyword>
<keyword evidence="1" id="KW-0472">Membrane</keyword>
<sequence>MQSKTVPPASADTRPRLAGLDFLRGFAALWVLMFHVVELVPAAYHGPYSPYLLHVGWNGVDLFFVLSGFLIGGLLAADRGETRGGFLLRRVLRIYPAFLVVAVACLLGTRPHLLEEPWVLVSHLFMVHNLVPGHGGAINGVLWTLGSEFQFYLLAALLLGLVRGPRAWWTLTLAMLGISLASRYAVFHLWQEPGQRFFLGTQLPGMLGLFAAGFAVVKLRPLCRAAIEAHFALCAASAALLLVLYLGWLRGHIGDYWDVEVPVVWGRFFTAVVFGYLVLVFACVPPAVGRFFQRSGWVYLGEISYGVYLVHLPVMETMATWAPRYLPGLTWYGYLGLLLAVVGLLATALHVVVERPFIALGRRLSSRARPAPAAPARPTLRPGLD</sequence>
<dbReference type="OrthoDB" id="9767863at2"/>
<keyword evidence="4" id="KW-1185">Reference proteome</keyword>
<feature type="transmembrane region" description="Helical" evidence="1">
    <location>
        <begin position="268"/>
        <end position="289"/>
    </location>
</feature>
<reference evidence="3 4" key="1">
    <citation type="submission" date="2019-07" db="EMBL/GenBank/DDBJ databases">
        <title>Pseudomonas mangiferae sp. nov., isolated from bark of mango tree in Thailand.</title>
        <authorList>
            <person name="Srisuk N."/>
            <person name="Anurat P."/>
        </authorList>
    </citation>
    <scope>NUCLEOTIDE SEQUENCE [LARGE SCALE GENOMIC DNA]</scope>
    <source>
        <strain evidence="3 4">DMKU_BBB3-04</strain>
    </source>
</reference>
<feature type="transmembrane region" description="Helical" evidence="1">
    <location>
        <begin position="296"/>
        <end position="314"/>
    </location>
</feature>
<evidence type="ECO:0000259" key="2">
    <source>
        <dbReference type="Pfam" id="PF01757"/>
    </source>
</evidence>
<dbReference type="RefSeq" id="WP_143489343.1">
    <property type="nucleotide sequence ID" value="NZ_VJOY01000011.1"/>
</dbReference>
<proteinExistence type="predicted"/>
<feature type="transmembrane region" description="Helical" evidence="1">
    <location>
        <begin position="21"/>
        <end position="44"/>
    </location>
</feature>
<dbReference type="Pfam" id="PF01757">
    <property type="entry name" value="Acyl_transf_3"/>
    <property type="match status" value="1"/>
</dbReference>
<dbReference type="GO" id="GO:0016020">
    <property type="term" value="C:membrane"/>
    <property type="evidence" value="ECO:0007669"/>
    <property type="project" value="TreeGrafter"/>
</dbReference>
<feature type="transmembrane region" description="Helical" evidence="1">
    <location>
        <begin position="56"/>
        <end position="78"/>
    </location>
</feature>
<gene>
    <name evidence="3" type="ORF">FM069_15855</name>
</gene>
<evidence type="ECO:0000256" key="1">
    <source>
        <dbReference type="SAM" id="Phobius"/>
    </source>
</evidence>
<feature type="transmembrane region" description="Helical" evidence="1">
    <location>
        <begin position="90"/>
        <end position="109"/>
    </location>
</feature>
<dbReference type="Proteomes" id="UP000315235">
    <property type="component" value="Unassembled WGS sequence"/>
</dbReference>
<feature type="transmembrane region" description="Helical" evidence="1">
    <location>
        <begin position="229"/>
        <end position="248"/>
    </location>
</feature>
<feature type="domain" description="Acyltransferase 3" evidence="2">
    <location>
        <begin position="18"/>
        <end position="343"/>
    </location>
</feature>
<keyword evidence="3" id="KW-0012">Acyltransferase</keyword>
<dbReference type="PANTHER" id="PTHR23028:SF53">
    <property type="entry name" value="ACYL_TRANSF_3 DOMAIN-CONTAINING PROTEIN"/>
    <property type="match status" value="1"/>
</dbReference>
<keyword evidence="1" id="KW-0812">Transmembrane</keyword>
<dbReference type="InterPro" id="IPR002656">
    <property type="entry name" value="Acyl_transf_3_dom"/>
</dbReference>
<dbReference type="AlphaFoldDB" id="A0A553GWJ3"/>
<accession>A0A553GWJ3</accession>
<evidence type="ECO:0000313" key="3">
    <source>
        <dbReference type="EMBL" id="TRX73884.1"/>
    </source>
</evidence>
<feature type="transmembrane region" description="Helical" evidence="1">
    <location>
        <begin position="140"/>
        <end position="161"/>
    </location>
</feature>
<dbReference type="PANTHER" id="PTHR23028">
    <property type="entry name" value="ACETYLTRANSFERASE"/>
    <property type="match status" value="1"/>
</dbReference>
<dbReference type="EMBL" id="VJOY01000011">
    <property type="protein sequence ID" value="TRX73884.1"/>
    <property type="molecule type" value="Genomic_DNA"/>
</dbReference>
<feature type="transmembrane region" description="Helical" evidence="1">
    <location>
        <begin position="334"/>
        <end position="353"/>
    </location>
</feature>
<feature type="transmembrane region" description="Helical" evidence="1">
    <location>
        <begin position="168"/>
        <end position="191"/>
    </location>
</feature>
<protein>
    <submittedName>
        <fullName evidence="3">Acyltransferase</fullName>
    </submittedName>
</protein>
<name>A0A553GWJ3_9PSED</name>
<comment type="caution">
    <text evidence="3">The sequence shown here is derived from an EMBL/GenBank/DDBJ whole genome shotgun (WGS) entry which is preliminary data.</text>
</comment>
<organism evidence="3 4">
    <name type="scientific">Pseudomonas mangiferae</name>
    <dbReference type="NCBI Taxonomy" id="2593654"/>
    <lineage>
        <taxon>Bacteria</taxon>
        <taxon>Pseudomonadati</taxon>
        <taxon>Pseudomonadota</taxon>
        <taxon>Gammaproteobacteria</taxon>
        <taxon>Pseudomonadales</taxon>
        <taxon>Pseudomonadaceae</taxon>
        <taxon>Pseudomonas</taxon>
    </lineage>
</organism>
<dbReference type="GO" id="GO:0000271">
    <property type="term" value="P:polysaccharide biosynthetic process"/>
    <property type="evidence" value="ECO:0007669"/>
    <property type="project" value="TreeGrafter"/>
</dbReference>